<comment type="caution">
    <text evidence="2">The sequence shown here is derived from an EMBL/GenBank/DDBJ whole genome shotgun (WGS) entry which is preliminary data.</text>
</comment>
<name>X1LL26_9ZZZZ</name>
<feature type="non-terminal residue" evidence="2">
    <location>
        <position position="280"/>
    </location>
</feature>
<reference evidence="2" key="1">
    <citation type="journal article" date="2014" name="Front. Microbiol.">
        <title>High frequency of phylogenetically diverse reductive dehalogenase-homologous genes in deep subseafloor sedimentary metagenomes.</title>
        <authorList>
            <person name="Kawai M."/>
            <person name="Futagami T."/>
            <person name="Toyoda A."/>
            <person name="Takaki Y."/>
            <person name="Nishi S."/>
            <person name="Hori S."/>
            <person name="Arai W."/>
            <person name="Tsubouchi T."/>
            <person name="Morono Y."/>
            <person name="Uchiyama I."/>
            <person name="Ito T."/>
            <person name="Fujiyama A."/>
            <person name="Inagaki F."/>
            <person name="Takami H."/>
        </authorList>
    </citation>
    <scope>NUCLEOTIDE SEQUENCE</scope>
    <source>
        <strain evidence="2">Expedition CK06-06</strain>
    </source>
</reference>
<accession>X1LL26</accession>
<dbReference type="EMBL" id="BARV01018460">
    <property type="protein sequence ID" value="GAI20067.1"/>
    <property type="molecule type" value="Genomic_DNA"/>
</dbReference>
<feature type="domain" description="Type ISP restriction-modification enzyme LLaBIII C-terminal specificity" evidence="1">
    <location>
        <begin position="51"/>
        <end position="279"/>
    </location>
</feature>
<proteinExistence type="predicted"/>
<evidence type="ECO:0000259" key="1">
    <source>
        <dbReference type="Pfam" id="PF18135"/>
    </source>
</evidence>
<organism evidence="2">
    <name type="scientific">marine sediment metagenome</name>
    <dbReference type="NCBI Taxonomy" id="412755"/>
    <lineage>
        <taxon>unclassified sequences</taxon>
        <taxon>metagenomes</taxon>
        <taxon>ecological metagenomes</taxon>
    </lineage>
</organism>
<gene>
    <name evidence="2" type="ORF">S06H3_31216</name>
</gene>
<evidence type="ECO:0000313" key="2">
    <source>
        <dbReference type="EMBL" id="GAI20067.1"/>
    </source>
</evidence>
<dbReference type="AlphaFoldDB" id="X1LL26"/>
<dbReference type="InterPro" id="IPR041635">
    <property type="entry name" value="Type_ISP_LLaBIII_C"/>
</dbReference>
<dbReference type="Pfam" id="PF18135">
    <property type="entry name" value="Type_ISP_C"/>
    <property type="match status" value="1"/>
</dbReference>
<protein>
    <recommendedName>
        <fullName evidence="1">Type ISP restriction-modification enzyme LLaBIII C-terminal specificity domain-containing protein</fullName>
    </recommendedName>
</protein>
<sequence length="280" mass="32949">LFDTQIDSTNWEELEPQPPFYLFIPQDTSRLNEYNEFWKISDVMNQNGDPAPGIVTTHDQFAISWSEQESKDKVFRFLETTSEDEARGLFRLCSQAQWNYDRAKRELSTVSWIKNIKPILYRPFDVRWTIFDANVAVHRRKRVMRHMLAGANIGFCTDREVNGDFRHVLCTRQLIDDCTVSLQTKERTYIFPLYLYPAEGEMQFEGGRRPNLNPEFIKAVSDKLGLKFIDDGRGDFEQTFGPEDIFNYAYAVFHSPTYRSRYAEFLKIDFPRLPITSDKE</sequence>
<feature type="non-terminal residue" evidence="2">
    <location>
        <position position="1"/>
    </location>
</feature>